<organism evidence="1 2">
    <name type="scientific">Lentinula aff. lateritia</name>
    <dbReference type="NCBI Taxonomy" id="2804960"/>
    <lineage>
        <taxon>Eukaryota</taxon>
        <taxon>Fungi</taxon>
        <taxon>Dikarya</taxon>
        <taxon>Basidiomycota</taxon>
        <taxon>Agaricomycotina</taxon>
        <taxon>Agaricomycetes</taxon>
        <taxon>Agaricomycetidae</taxon>
        <taxon>Agaricales</taxon>
        <taxon>Marasmiineae</taxon>
        <taxon>Omphalotaceae</taxon>
        <taxon>Lentinula</taxon>
    </lineage>
</organism>
<keyword evidence="2" id="KW-1185">Reference proteome</keyword>
<feature type="non-terminal residue" evidence="1">
    <location>
        <position position="1"/>
    </location>
</feature>
<accession>A0ACC1U1T8</accession>
<dbReference type="EMBL" id="MU795081">
    <property type="protein sequence ID" value="KAJ3810908.1"/>
    <property type="molecule type" value="Genomic_DNA"/>
</dbReference>
<dbReference type="Proteomes" id="UP001163835">
    <property type="component" value="Unassembled WGS sequence"/>
</dbReference>
<evidence type="ECO:0000313" key="2">
    <source>
        <dbReference type="Proteomes" id="UP001163835"/>
    </source>
</evidence>
<sequence>DLRLKEHIDSFLSEYDSQLEKLALNQIQIPLWKPDLPDLSDDLRQFIQDLKIPRARAPNDHLPDMLLHKLGRFQKNRNLRDRLKGLFDNKNHKVFVNTSGSGKTRMILEHLCSQWGIYLTCHKESRVGSSDLMIAISSIEQRVTDLPPSSEGVSFRKAIEANQKIVTSELQILMLARLTVLQRFISTLRRLGKDTRRMSHKRQWLYLQLHPELLLSRVEGKSKDIFTELIMHIAGVITQEGADAAVHDIILKELINGVLTELRDAVDYRLDTALDECQFTAQQLPSCFRSDDWTVNRPLLRQIARSLDIILNGNSHVTLVLGSFIFTGTGLSRDIITEALSSVVSKPGLTIEINATGAFNDATSQLEYMKELFPPEIWQDKEFEQVRRRIFYWLRGRHRFTAEYLSVVLQNGYQHLHKLLNVYIAKIADINPADYNGEVMEFGNVAWPPRGFAFEKLDAEMKERVKTMCHEYLFTSQLSADLGENEIRYVEYGLARFLQQGVIALDEPLVLLACSMWFNNQPKRCGTSLYQTLASRIRDHSPSTGRNGFEEFICFYLQHVFRKPRRLDEVFKFKGENKIGEKLATLVTLHINDYEEELRLIEGKINLVGRPSLFGPIGQITNELWEEGTSSLQDWIDLKSYTAFCFPMKIMGPDIMCFLKLQDPVGSSKDFTYICLAIQCKFYDDLPRKTLSEAIATVTPNNFFQRRVTIATQTTTDGKRNEARDRFLKTLLNFPRKDPLAGTYGVLRIICGFPVLVDLEKAFDQTPDPDGTDGHPLASFNDSLLRSETRPFHPTHMLEVIIRRAYAAGDSLVLDQNSPGVIGISPPAVEPRRNKTGLQKAEAARKLAARHRIRGNIVHSSNLAVRKGRIVPQITEDVITMLRVDHAHWGERLNLKRKHDESVKR</sequence>
<comment type="caution">
    <text evidence="1">The sequence shown here is derived from an EMBL/GenBank/DDBJ whole genome shotgun (WGS) entry which is preliminary data.</text>
</comment>
<reference evidence="1" key="1">
    <citation type="submission" date="2022-09" db="EMBL/GenBank/DDBJ databases">
        <title>A Global Phylogenomic Analysis of the Shiitake Genus Lentinula.</title>
        <authorList>
            <consortium name="DOE Joint Genome Institute"/>
            <person name="Sierra-Patev S."/>
            <person name="Min B."/>
            <person name="Naranjo-Ortiz M."/>
            <person name="Looney B."/>
            <person name="Konkel Z."/>
            <person name="Slot J.C."/>
            <person name="Sakamoto Y."/>
            <person name="Steenwyk J.L."/>
            <person name="Rokas A."/>
            <person name="Carro J."/>
            <person name="Camarero S."/>
            <person name="Ferreira P."/>
            <person name="Molpeceres G."/>
            <person name="Ruiz-Duenas F.J."/>
            <person name="Serrano A."/>
            <person name="Henrissat B."/>
            <person name="Drula E."/>
            <person name="Hughes K.W."/>
            <person name="Mata J.L."/>
            <person name="Ishikawa N.K."/>
            <person name="Vargas-Isla R."/>
            <person name="Ushijima S."/>
            <person name="Smith C.A."/>
            <person name="Ahrendt S."/>
            <person name="Andreopoulos W."/>
            <person name="He G."/>
            <person name="Labutti K."/>
            <person name="Lipzen A."/>
            <person name="Ng V."/>
            <person name="Riley R."/>
            <person name="Sandor L."/>
            <person name="Barry K."/>
            <person name="Martinez A.T."/>
            <person name="Xiao Y."/>
            <person name="Gibbons J.G."/>
            <person name="Terashima K."/>
            <person name="Grigoriev I.V."/>
            <person name="Hibbett D.S."/>
        </authorList>
    </citation>
    <scope>NUCLEOTIDE SEQUENCE</scope>
    <source>
        <strain evidence="1">TMI1499</strain>
    </source>
</reference>
<evidence type="ECO:0000313" key="1">
    <source>
        <dbReference type="EMBL" id="KAJ3810908.1"/>
    </source>
</evidence>
<protein>
    <submittedName>
        <fullName evidence="1">Uncharacterized protein</fullName>
    </submittedName>
</protein>
<gene>
    <name evidence="1" type="ORF">F5876DRAFT_40832</name>
</gene>
<name>A0ACC1U1T8_9AGAR</name>
<proteinExistence type="predicted"/>